<evidence type="ECO:0000313" key="1">
    <source>
        <dbReference type="EMBL" id="KAJ8354644.1"/>
    </source>
</evidence>
<name>A0A9Q1FBC1_SYNKA</name>
<gene>
    <name evidence="1" type="ORF">SKAU_G00222110</name>
</gene>
<evidence type="ECO:0000313" key="2">
    <source>
        <dbReference type="Proteomes" id="UP001152622"/>
    </source>
</evidence>
<dbReference type="AlphaFoldDB" id="A0A9Q1FBC1"/>
<proteinExistence type="predicted"/>
<protein>
    <submittedName>
        <fullName evidence="1">Uncharacterized protein</fullName>
    </submittedName>
</protein>
<reference evidence="1" key="1">
    <citation type="journal article" date="2023" name="Science">
        <title>Genome structures resolve the early diversification of teleost fishes.</title>
        <authorList>
            <person name="Parey E."/>
            <person name="Louis A."/>
            <person name="Montfort J."/>
            <person name="Bouchez O."/>
            <person name="Roques C."/>
            <person name="Iampietro C."/>
            <person name="Lluch J."/>
            <person name="Castinel A."/>
            <person name="Donnadieu C."/>
            <person name="Desvignes T."/>
            <person name="Floi Bucao C."/>
            <person name="Jouanno E."/>
            <person name="Wen M."/>
            <person name="Mejri S."/>
            <person name="Dirks R."/>
            <person name="Jansen H."/>
            <person name="Henkel C."/>
            <person name="Chen W.J."/>
            <person name="Zahm M."/>
            <person name="Cabau C."/>
            <person name="Klopp C."/>
            <person name="Thompson A.W."/>
            <person name="Robinson-Rechavi M."/>
            <person name="Braasch I."/>
            <person name="Lecointre G."/>
            <person name="Bobe J."/>
            <person name="Postlethwait J.H."/>
            <person name="Berthelot C."/>
            <person name="Roest Crollius H."/>
            <person name="Guiguen Y."/>
        </authorList>
    </citation>
    <scope>NUCLEOTIDE SEQUENCE</scope>
    <source>
        <strain evidence="1">WJC10195</strain>
    </source>
</reference>
<accession>A0A9Q1FBC1</accession>
<keyword evidence="2" id="KW-1185">Reference proteome</keyword>
<dbReference type="Proteomes" id="UP001152622">
    <property type="component" value="Chromosome 7"/>
</dbReference>
<comment type="caution">
    <text evidence="1">The sequence shown here is derived from an EMBL/GenBank/DDBJ whole genome shotgun (WGS) entry which is preliminary data.</text>
</comment>
<dbReference type="EMBL" id="JAINUF010000007">
    <property type="protein sequence ID" value="KAJ8354644.1"/>
    <property type="molecule type" value="Genomic_DNA"/>
</dbReference>
<sequence length="83" mass="9330">MTGLKLTSGARMLHGHLSRVHTLFCSLPVKHWDKNRVPLICSLSERSSWQASSRSTSDTAITCLYITYYDSFFSSATCFEPVP</sequence>
<organism evidence="1 2">
    <name type="scientific">Synaphobranchus kaupii</name>
    <name type="common">Kaup's arrowtooth eel</name>
    <dbReference type="NCBI Taxonomy" id="118154"/>
    <lineage>
        <taxon>Eukaryota</taxon>
        <taxon>Metazoa</taxon>
        <taxon>Chordata</taxon>
        <taxon>Craniata</taxon>
        <taxon>Vertebrata</taxon>
        <taxon>Euteleostomi</taxon>
        <taxon>Actinopterygii</taxon>
        <taxon>Neopterygii</taxon>
        <taxon>Teleostei</taxon>
        <taxon>Anguilliformes</taxon>
        <taxon>Synaphobranchidae</taxon>
        <taxon>Synaphobranchus</taxon>
    </lineage>
</organism>